<name>A0AAN0JMS7_AMPQE</name>
<sequence length="297" mass="32128">MFKLQVVAFLLSVSEVISQCPPSSGIYLRLQNGNCYPNRSFIADTIIRSTPLECVLPDATLNDGQWIGPNGAVPCDGGSNSNAQCTTGTGPSANLSVFINPPNYLGAPGDGWYKCCLPTNCSDPNTNIIFANIFRFAQIDSFAVADLPFDMTVYPQEYKLDCTKIGFEFSYDIRIGIDNTALASYTGCIDDSDTCPGTVIDSSIYKIRYTVSITWDGMTVSSGSVSQSTTGDQMYQCVVAVTNQPTRIRNMTIKAPAIAPSSLTEQLQKAGTSVVYPLIALILTLTLSLLIYSDMQR</sequence>
<protein>
    <submittedName>
        <fullName evidence="3">Uncharacterized protein</fullName>
    </submittedName>
</protein>
<evidence type="ECO:0000256" key="1">
    <source>
        <dbReference type="SAM" id="Phobius"/>
    </source>
</evidence>
<evidence type="ECO:0000313" key="3">
    <source>
        <dbReference type="EnsemblMetazoa" id="XP_019858084.1"/>
    </source>
</evidence>
<keyword evidence="1" id="KW-0472">Membrane</keyword>
<keyword evidence="1" id="KW-1133">Transmembrane helix</keyword>
<dbReference type="KEGG" id="aqu:109586344"/>
<keyword evidence="4" id="KW-1185">Reference proteome</keyword>
<feature type="chain" id="PRO_5042938828" evidence="2">
    <location>
        <begin position="19"/>
        <end position="297"/>
    </location>
</feature>
<reference evidence="4" key="1">
    <citation type="journal article" date="2010" name="Nature">
        <title>The Amphimedon queenslandica genome and the evolution of animal complexity.</title>
        <authorList>
            <person name="Srivastava M."/>
            <person name="Simakov O."/>
            <person name="Chapman J."/>
            <person name="Fahey B."/>
            <person name="Gauthier M.E."/>
            <person name="Mitros T."/>
            <person name="Richards G.S."/>
            <person name="Conaco C."/>
            <person name="Dacre M."/>
            <person name="Hellsten U."/>
            <person name="Larroux C."/>
            <person name="Putnam N.H."/>
            <person name="Stanke M."/>
            <person name="Adamska M."/>
            <person name="Darling A."/>
            <person name="Degnan S.M."/>
            <person name="Oakley T.H."/>
            <person name="Plachetzki D.C."/>
            <person name="Zhai Y."/>
            <person name="Adamski M."/>
            <person name="Calcino A."/>
            <person name="Cummins S.F."/>
            <person name="Goodstein D.M."/>
            <person name="Harris C."/>
            <person name="Jackson D.J."/>
            <person name="Leys S.P."/>
            <person name="Shu S."/>
            <person name="Woodcroft B.J."/>
            <person name="Vervoort M."/>
            <person name="Kosik K.S."/>
            <person name="Manning G."/>
            <person name="Degnan B.M."/>
            <person name="Rokhsar D.S."/>
        </authorList>
    </citation>
    <scope>NUCLEOTIDE SEQUENCE [LARGE SCALE GENOMIC DNA]</scope>
</reference>
<evidence type="ECO:0000256" key="2">
    <source>
        <dbReference type="SAM" id="SignalP"/>
    </source>
</evidence>
<reference evidence="3" key="2">
    <citation type="submission" date="2024-06" db="UniProtKB">
        <authorList>
            <consortium name="EnsemblMetazoa"/>
        </authorList>
    </citation>
    <scope>IDENTIFICATION</scope>
</reference>
<dbReference type="GeneID" id="109586344"/>
<proteinExistence type="predicted"/>
<dbReference type="RefSeq" id="XP_019858084.1">
    <property type="nucleotide sequence ID" value="XM_020002525.1"/>
</dbReference>
<dbReference type="AlphaFoldDB" id="A0AAN0JMS7"/>
<accession>A0AAN0JMS7</accession>
<organism evidence="3 4">
    <name type="scientific">Amphimedon queenslandica</name>
    <name type="common">Sponge</name>
    <dbReference type="NCBI Taxonomy" id="400682"/>
    <lineage>
        <taxon>Eukaryota</taxon>
        <taxon>Metazoa</taxon>
        <taxon>Porifera</taxon>
        <taxon>Demospongiae</taxon>
        <taxon>Heteroscleromorpha</taxon>
        <taxon>Haplosclerida</taxon>
        <taxon>Niphatidae</taxon>
        <taxon>Amphimedon</taxon>
    </lineage>
</organism>
<keyword evidence="2" id="KW-0732">Signal</keyword>
<feature type="signal peptide" evidence="2">
    <location>
        <begin position="1"/>
        <end position="18"/>
    </location>
</feature>
<dbReference type="Proteomes" id="UP000007879">
    <property type="component" value="Unassembled WGS sequence"/>
</dbReference>
<feature type="transmembrane region" description="Helical" evidence="1">
    <location>
        <begin position="274"/>
        <end position="292"/>
    </location>
</feature>
<keyword evidence="1" id="KW-0812">Transmembrane</keyword>
<evidence type="ECO:0000313" key="4">
    <source>
        <dbReference type="Proteomes" id="UP000007879"/>
    </source>
</evidence>
<dbReference type="EnsemblMetazoa" id="XM_020002525.1">
    <property type="protein sequence ID" value="XP_019858084.1"/>
    <property type="gene ID" value="LOC109586344"/>
</dbReference>